<organism evidence="1 2">
    <name type="scientific">Azospirillum melinis</name>
    <dbReference type="NCBI Taxonomy" id="328839"/>
    <lineage>
        <taxon>Bacteria</taxon>
        <taxon>Pseudomonadati</taxon>
        <taxon>Pseudomonadota</taxon>
        <taxon>Alphaproteobacteria</taxon>
        <taxon>Rhodospirillales</taxon>
        <taxon>Azospirillaceae</taxon>
        <taxon>Azospirillum</taxon>
    </lineage>
</organism>
<dbReference type="RefSeq" id="WP_174474594.1">
    <property type="nucleotide sequence ID" value="NZ_JAGINN010000009.1"/>
</dbReference>
<protein>
    <recommendedName>
        <fullName evidence="3">Methyltransferase FkbM domain-containing protein</fullName>
    </recommendedName>
</protein>
<dbReference type="InterPro" id="IPR045499">
    <property type="entry name" value="DUF6492"/>
</dbReference>
<accession>A0ABX2KJD7</accession>
<comment type="caution">
    <text evidence="1">The sequence shown here is derived from an EMBL/GenBank/DDBJ whole genome shotgun (WGS) entry which is preliminary data.</text>
</comment>
<keyword evidence="2" id="KW-1185">Reference proteome</keyword>
<dbReference type="Proteomes" id="UP000605086">
    <property type="component" value="Unassembled WGS sequence"/>
</dbReference>
<name>A0ABX2KJD7_9PROT</name>
<dbReference type="EMBL" id="WHOS01000072">
    <property type="protein sequence ID" value="NUB03722.1"/>
    <property type="molecule type" value="Genomic_DNA"/>
</dbReference>
<dbReference type="Pfam" id="PF20102">
    <property type="entry name" value="DUF6492"/>
    <property type="match status" value="1"/>
</dbReference>
<gene>
    <name evidence="1" type="ORF">GBZ48_31395</name>
</gene>
<proteinExistence type="predicted"/>
<evidence type="ECO:0008006" key="3">
    <source>
        <dbReference type="Google" id="ProtNLM"/>
    </source>
</evidence>
<sequence>MAKIVKNVVCVVTLKDIQAWIHASYAVPRRIKAERYIVVTPENYVPIFKAVSNPRFEVISEAAAAPDIDLDYVARRMPEGCRSRAGWYYQQILKISSLLHLPSAPDDVLLIWDADTIPLVDLNFIQDGNLVYFKGNENHLPYFQTIRALTGQEKRVGFSFIAQCFPIFREWLDEFVAFIENRHGKRWYDAILSATDLSEVSGFSEYETLGTFLANTRSDRLYVNHTAWERFGSRICPIGQVHTDAQGKGYAFVSYESGATGRRPADRRQLPMPMPMPRDEQGFLDLFFDRMTGSRGVVQIGTGGMMDGPLHRHLSDERHNAVSALLIEPRDYRFETLSRLHAVRPNTLMVRIAAGTNEGRRKFYHILPDIVDEMNGDGPPTNRAHGQGSFLRESIELRIRENQSQSEAYRSNIGRYLAAIHETVVNVMPLRSLALGGIDNLLLVIDMQGAELSVLLGVDWRKRPNWLIFEQDIAVGWLIEELLTALGYVHICGTKNPVWGLADAPVEFVG</sequence>
<evidence type="ECO:0000313" key="2">
    <source>
        <dbReference type="Proteomes" id="UP000605086"/>
    </source>
</evidence>
<evidence type="ECO:0000313" key="1">
    <source>
        <dbReference type="EMBL" id="NUB03722.1"/>
    </source>
</evidence>
<reference evidence="1 2" key="1">
    <citation type="submission" date="2019-10" db="EMBL/GenBank/DDBJ databases">
        <title>Genome sequence of Azospirillum melinis.</title>
        <authorList>
            <person name="Ambrosini A."/>
            <person name="Sant'Anna F.H."/>
            <person name="Cassan F.D."/>
            <person name="Souza E.M."/>
            <person name="Passaglia L.M.P."/>
        </authorList>
    </citation>
    <scope>NUCLEOTIDE SEQUENCE [LARGE SCALE GENOMIC DNA]</scope>
    <source>
        <strain evidence="1 2">TMCY0552</strain>
    </source>
</reference>